<dbReference type="EMBL" id="CAADFR010000013">
    <property type="protein sequence ID" value="VFK37259.1"/>
    <property type="molecule type" value="Genomic_DNA"/>
</dbReference>
<dbReference type="AlphaFoldDB" id="A0A450Y6U4"/>
<accession>A0A450Y6U4</accession>
<name>A0A450Y6U4_9GAMM</name>
<evidence type="ECO:0000256" key="2">
    <source>
        <dbReference type="ARBA" id="ARBA00022692"/>
    </source>
</evidence>
<keyword evidence="4 6" id="KW-0472">Membrane</keyword>
<dbReference type="PANTHER" id="PTHR36985">
    <property type="entry name" value="TRANSLOCATION AND ASSEMBLY MODULE SUBUNIT TAMB"/>
    <property type="match status" value="1"/>
</dbReference>
<feature type="transmembrane region" description="Helical" evidence="6">
    <location>
        <begin position="7"/>
        <end position="26"/>
    </location>
</feature>
<dbReference type="InterPro" id="IPR007452">
    <property type="entry name" value="TamB_C"/>
</dbReference>
<reference evidence="8" key="1">
    <citation type="submission" date="2019-02" db="EMBL/GenBank/DDBJ databases">
        <authorList>
            <person name="Gruber-Vodicka R. H."/>
            <person name="Seah K. B. B."/>
        </authorList>
    </citation>
    <scope>NUCLEOTIDE SEQUENCE</scope>
    <source>
        <strain evidence="9">BECK_S1320</strain>
        <strain evidence="8">BECK_S1321</strain>
    </source>
</reference>
<proteinExistence type="predicted"/>
<sequence length="1145" mass="124672">MTLRRKIIYVPLLSVTMMFLMGYGLLATEFGARWFIQRILPAISQDQLRIQTVEGALLSPLTLTGIAYHPARSIGNPTTIDTVSLEWQPGALFSGFLHIRRLRIDGIRHEISKDETHQGIDPISISPLPLALRFEQLEVTNLHIVSGSDHYALERMTGSVTLADGKSPVIIRPFQVAFGAAEFDLAVEIDPVAPFAYRISGEGRTTLSDGTPLVAEGSLHGDVSKAFLERFFVKVAQGRLEGQGWVNWSSGYHWDLNLSGRDIDPNTYWSISRLERKEDWGGALNMEARTHGKLDDNGLDLAMEIKRLHGALRGYPIAASGYVALAGRQLEVRELKLRSGDNRFQARGAAPIPDALLRTLTPDSTPPNASDGDSTLDLSFKIDAPMLDAFWPDLTGRLRGEGKLTGSLAEPEISLEMMGRRITYQNHRIAALQAKLALHPASAASRADIELKDVLLANYRFPRIQARGNGRLALEQVTLGIDFSCDLDTDLGKFLCPNSPDQATHARRGELAIQFDGKLTDRVWSGKLKRADMALLSMGKWKLTGPVSLMLGADAVRIGLSSTTGSSDRSHKGRRKDTHGNDGRRVCWQRKEARVCARGDWSEASGLHIKGDIAGLPWHAFRPWLPDSLNVQGAIAGNFEANRPGNAKDFKAKLAITPEAGALIYRMPDREPLETTFRDARLTASYAENRLRADVRCQVAEQGLVEGKLRIDTTIAQYPLRGTLQAKLPDLALLSGFVPQADRIQGALALSFTASGSLRTPILRGQGTLTEGAADLPGAGVRLHDISLHAEAQGDQSLKVRGQAMSGPGRITFIGDIRQPFGALSRLELSVRGDAFQVLRLPEAQVLASPNLRVVSDREGVRVDGEISIPKARIEMDELPKTGVATSEDEIIIGKKGAETPKNTPGHAVRAKVLVVLGDEVSFSGFGIEAGLTGSLTIDGYPEKPPISNGVIILKDGRYQAYGQNLTVEYGRLIFSGPVDNPGLEARAARKVADANVTVGVDITGTLKKSRMDLSSDPIMPDADILSYLLTGRPIANASHTDRTALLNTALGLAMTQSQPIANQLGKSIGFDTVKVKSQGNTLEESALFLGKYLTPKLYVGYVQGIFENTRTFEAEYRITDSLSIKARSGNKQQGAEVLYSIERE</sequence>
<evidence type="ECO:0000313" key="9">
    <source>
        <dbReference type="EMBL" id="VFK42282.1"/>
    </source>
</evidence>
<feature type="region of interest" description="Disordered" evidence="5">
    <location>
        <begin position="562"/>
        <end position="583"/>
    </location>
</feature>
<evidence type="ECO:0000256" key="5">
    <source>
        <dbReference type="SAM" id="MobiDB-lite"/>
    </source>
</evidence>
<dbReference type="PANTHER" id="PTHR36985:SF1">
    <property type="entry name" value="TRANSLOCATION AND ASSEMBLY MODULE SUBUNIT TAMB"/>
    <property type="match status" value="1"/>
</dbReference>
<keyword evidence="3 6" id="KW-1133">Transmembrane helix</keyword>
<keyword evidence="2 6" id="KW-0812">Transmembrane</keyword>
<dbReference type="GO" id="GO:0005886">
    <property type="term" value="C:plasma membrane"/>
    <property type="evidence" value="ECO:0007669"/>
    <property type="project" value="InterPro"/>
</dbReference>
<dbReference type="GO" id="GO:0009306">
    <property type="term" value="P:protein secretion"/>
    <property type="evidence" value="ECO:0007669"/>
    <property type="project" value="InterPro"/>
</dbReference>
<evidence type="ECO:0000256" key="6">
    <source>
        <dbReference type="SAM" id="Phobius"/>
    </source>
</evidence>
<evidence type="ECO:0000259" key="7">
    <source>
        <dbReference type="Pfam" id="PF04357"/>
    </source>
</evidence>
<evidence type="ECO:0000256" key="4">
    <source>
        <dbReference type="ARBA" id="ARBA00023136"/>
    </source>
</evidence>
<evidence type="ECO:0000256" key="1">
    <source>
        <dbReference type="ARBA" id="ARBA00004167"/>
    </source>
</evidence>
<gene>
    <name evidence="9" type="ORF">BECKSD772E_GA0070983_10166</name>
    <name evidence="8" type="ORF">BECKSD772F_GA0070984_101310</name>
</gene>
<organism evidence="8">
    <name type="scientific">Candidatus Kentrum sp. SD</name>
    <dbReference type="NCBI Taxonomy" id="2126332"/>
    <lineage>
        <taxon>Bacteria</taxon>
        <taxon>Pseudomonadati</taxon>
        <taxon>Pseudomonadota</taxon>
        <taxon>Gammaproteobacteria</taxon>
        <taxon>Candidatus Kentrum</taxon>
    </lineage>
</organism>
<comment type="subcellular location">
    <subcellularLocation>
        <location evidence="1">Membrane</location>
        <topology evidence="1">Single-pass membrane protein</topology>
    </subcellularLocation>
</comment>
<dbReference type="Pfam" id="PF04357">
    <property type="entry name" value="TamB"/>
    <property type="match status" value="1"/>
</dbReference>
<feature type="domain" description="Translocation and assembly module TamB C-terminal" evidence="7">
    <location>
        <begin position="805"/>
        <end position="1143"/>
    </location>
</feature>
<evidence type="ECO:0000313" key="8">
    <source>
        <dbReference type="EMBL" id="VFK37259.1"/>
    </source>
</evidence>
<evidence type="ECO:0000256" key="3">
    <source>
        <dbReference type="ARBA" id="ARBA00022989"/>
    </source>
</evidence>
<dbReference type="EMBL" id="CAADFU010000016">
    <property type="protein sequence ID" value="VFK42282.1"/>
    <property type="molecule type" value="Genomic_DNA"/>
</dbReference>
<protein>
    <submittedName>
        <fullName evidence="8">Autotransporter secretion inner membrane protein TamB</fullName>
    </submittedName>
</protein>
<dbReference type="GO" id="GO:0097347">
    <property type="term" value="C:TAM protein secretion complex"/>
    <property type="evidence" value="ECO:0007669"/>
    <property type="project" value="TreeGrafter"/>
</dbReference>